<dbReference type="EC" id="3.4.16.4" evidence="3"/>
<reference evidence="3 4" key="1">
    <citation type="submission" date="2019-10" db="EMBL/GenBank/DDBJ databases">
        <title>Cardiobacteriales fam. a chemoheterotrophic member of the order Cardiobacteriales, and proposal of Cardiobacteriales fam. nov.</title>
        <authorList>
            <person name="Wang C."/>
        </authorList>
    </citation>
    <scope>NUCLEOTIDE SEQUENCE [LARGE SCALE GENOMIC DNA]</scope>
    <source>
        <strain evidence="3 4">ML27</strain>
    </source>
</reference>
<dbReference type="AlphaFoldDB" id="A0A6N7ESW7"/>
<dbReference type="InParanoid" id="A0A6N7ESW7"/>
<evidence type="ECO:0000313" key="4">
    <source>
        <dbReference type="Proteomes" id="UP000471298"/>
    </source>
</evidence>
<dbReference type="PANTHER" id="PTHR30023">
    <property type="entry name" value="D-ALANYL-D-ALANINE CARBOXYPEPTIDASE"/>
    <property type="match status" value="1"/>
</dbReference>
<sequence>MIRNKNSSFAEQGNIILVAMFVYALSIGQLSAQHADLEESLSSTQGNTQGSAQTITKLPAAVDALIKKSSVKRDAMSLWVAPTDTGVPIVDFQSTIARNPASAEKAVTTGVGLLLLGEDYRWKTEFYTDGKVVDKVLRGNLYIKGYGNPYMVEERLMDMVVALRNVPIDVIEGDVILDNSYFENRVEDPDAFDGHGTALYNAIPNALAINFRAVDLIVENQDGAIALSTDPPLHYTQLDNAMQFNSHAACKGREGFAPIVTVDRAQDLVSVSGTLSRHCQREQLRLVLTDAGDQYFGLFKQAWELTGGQLSGDWYYGQVGADFTRLHQGLSRPLREQIQPMNKLSNNIMTRQLFLTLGAELTQPPGTLEKARAVVKNQLQRMGIDTAGLYMDNGSGLSRDSRISARQMGEFLVGIAQTNVAPVFFESLSIVGVDGTLRRRLKNTPIANNAIGKSGTLRDARAVVGYLTAKTGRQYAYVMLFSGASSPQSRPLMDGMMQWLYEQ</sequence>
<keyword evidence="3" id="KW-0645">Protease</keyword>
<proteinExistence type="inferred from homology"/>
<protein>
    <submittedName>
        <fullName evidence="3">D-alanyl-D-alanine carboxypeptidase/D-alanyl-D-alanine-endopeptidase</fullName>
        <ecNumber evidence="3">3.4.16.4</ecNumber>
    </submittedName>
</protein>
<accession>A0A6N7ESW7</accession>
<dbReference type="NCBIfam" id="TIGR00666">
    <property type="entry name" value="PBP4"/>
    <property type="match status" value="1"/>
</dbReference>
<organism evidence="3 4">
    <name type="scientific">Ostreibacterium oceani</name>
    <dbReference type="NCBI Taxonomy" id="2654998"/>
    <lineage>
        <taxon>Bacteria</taxon>
        <taxon>Pseudomonadati</taxon>
        <taxon>Pseudomonadota</taxon>
        <taxon>Gammaproteobacteria</taxon>
        <taxon>Cardiobacteriales</taxon>
        <taxon>Ostreibacteriaceae</taxon>
        <taxon>Ostreibacterium</taxon>
    </lineage>
</organism>
<dbReference type="GO" id="GO:0000270">
    <property type="term" value="P:peptidoglycan metabolic process"/>
    <property type="evidence" value="ECO:0007669"/>
    <property type="project" value="TreeGrafter"/>
</dbReference>
<evidence type="ECO:0000256" key="1">
    <source>
        <dbReference type="ARBA" id="ARBA00006096"/>
    </source>
</evidence>
<name>A0A6N7ESW7_9GAMM</name>
<evidence type="ECO:0000313" key="3">
    <source>
        <dbReference type="EMBL" id="MPV85934.1"/>
    </source>
</evidence>
<dbReference type="SUPFAM" id="SSF56601">
    <property type="entry name" value="beta-lactamase/transpeptidase-like"/>
    <property type="match status" value="1"/>
</dbReference>
<dbReference type="InterPro" id="IPR000667">
    <property type="entry name" value="Peptidase_S13"/>
</dbReference>
<dbReference type="FunCoup" id="A0A6N7ESW7">
    <property type="interactions" value="197"/>
</dbReference>
<comment type="caution">
    <text evidence="3">The sequence shown here is derived from an EMBL/GenBank/DDBJ whole genome shotgun (WGS) entry which is preliminary data.</text>
</comment>
<dbReference type="Pfam" id="PF02113">
    <property type="entry name" value="Peptidase_S13"/>
    <property type="match status" value="1"/>
</dbReference>
<dbReference type="PRINTS" id="PR00922">
    <property type="entry name" value="DADACBPTASE3"/>
</dbReference>
<gene>
    <name evidence="3" type="primary">dacB</name>
    <name evidence="3" type="ORF">GCU85_04175</name>
</gene>
<dbReference type="EMBL" id="WHNW01000003">
    <property type="protein sequence ID" value="MPV85934.1"/>
    <property type="molecule type" value="Genomic_DNA"/>
</dbReference>
<dbReference type="Gene3D" id="3.50.80.20">
    <property type="entry name" value="D-Ala-D-Ala carboxypeptidase C, peptidase S13"/>
    <property type="match status" value="1"/>
</dbReference>
<dbReference type="PANTHER" id="PTHR30023:SF0">
    <property type="entry name" value="PENICILLIN-SENSITIVE CARBOXYPEPTIDASE A"/>
    <property type="match status" value="1"/>
</dbReference>
<dbReference type="GO" id="GO:0006508">
    <property type="term" value="P:proteolysis"/>
    <property type="evidence" value="ECO:0007669"/>
    <property type="project" value="InterPro"/>
</dbReference>
<keyword evidence="4" id="KW-1185">Reference proteome</keyword>
<evidence type="ECO:0000256" key="2">
    <source>
        <dbReference type="ARBA" id="ARBA00022801"/>
    </source>
</evidence>
<dbReference type="Gene3D" id="3.40.710.10">
    <property type="entry name" value="DD-peptidase/beta-lactamase superfamily"/>
    <property type="match status" value="1"/>
</dbReference>
<keyword evidence="2 3" id="KW-0378">Hydrolase</keyword>
<dbReference type="RefSeq" id="WP_152809669.1">
    <property type="nucleotide sequence ID" value="NZ_WHNW01000003.1"/>
</dbReference>
<keyword evidence="3" id="KW-0121">Carboxypeptidase</keyword>
<dbReference type="InterPro" id="IPR012338">
    <property type="entry name" value="Beta-lactam/transpept-like"/>
</dbReference>
<dbReference type="GO" id="GO:0009002">
    <property type="term" value="F:serine-type D-Ala-D-Ala carboxypeptidase activity"/>
    <property type="evidence" value="ECO:0007669"/>
    <property type="project" value="UniProtKB-EC"/>
</dbReference>
<dbReference type="Proteomes" id="UP000471298">
    <property type="component" value="Unassembled WGS sequence"/>
</dbReference>
<comment type="similarity">
    <text evidence="1">Belongs to the peptidase S13 family.</text>
</comment>